<dbReference type="Proteomes" id="UP001199424">
    <property type="component" value="Unassembled WGS sequence"/>
</dbReference>
<reference evidence="4" key="1">
    <citation type="submission" date="2021-10" db="EMBL/GenBank/DDBJ databases">
        <title>Anaerobic single-cell dispensing facilitates the cultivation of human gut bacteria.</title>
        <authorList>
            <person name="Afrizal A."/>
        </authorList>
    </citation>
    <scope>NUCLEOTIDE SEQUENCE</scope>
    <source>
        <strain evidence="4">CLA-AA-H250</strain>
    </source>
</reference>
<feature type="region of interest" description="Disordered" evidence="1">
    <location>
        <begin position="131"/>
        <end position="211"/>
    </location>
</feature>
<dbReference type="PROSITE" id="PS51781">
    <property type="entry name" value="SH3B"/>
    <property type="match status" value="1"/>
</dbReference>
<evidence type="ECO:0000256" key="2">
    <source>
        <dbReference type="SAM" id="SignalP"/>
    </source>
</evidence>
<evidence type="ECO:0000259" key="3">
    <source>
        <dbReference type="PROSITE" id="PS51781"/>
    </source>
</evidence>
<feature type="compositionally biased region" description="Basic and acidic residues" evidence="1">
    <location>
        <begin position="201"/>
        <end position="211"/>
    </location>
</feature>
<dbReference type="Gene3D" id="2.30.30.40">
    <property type="entry name" value="SH3 Domains"/>
    <property type="match status" value="1"/>
</dbReference>
<organism evidence="4 5">
    <name type="scientific">Hominenteromicrobium mulieris</name>
    <dbReference type="NCBI Taxonomy" id="2885357"/>
    <lineage>
        <taxon>Bacteria</taxon>
        <taxon>Bacillati</taxon>
        <taxon>Bacillota</taxon>
        <taxon>Clostridia</taxon>
        <taxon>Eubacteriales</taxon>
        <taxon>Oscillospiraceae</taxon>
        <taxon>Hominenteromicrobium</taxon>
    </lineage>
</organism>
<dbReference type="Pfam" id="PF08239">
    <property type="entry name" value="SH3_3"/>
    <property type="match status" value="1"/>
</dbReference>
<feature type="compositionally biased region" description="Polar residues" evidence="1">
    <location>
        <begin position="184"/>
        <end position="196"/>
    </location>
</feature>
<feature type="signal peptide" evidence="2">
    <location>
        <begin position="1"/>
        <end position="28"/>
    </location>
</feature>
<dbReference type="SMART" id="SM00287">
    <property type="entry name" value="SH3b"/>
    <property type="match status" value="1"/>
</dbReference>
<feature type="chain" id="PRO_5041911547" evidence="2">
    <location>
        <begin position="29"/>
        <end position="211"/>
    </location>
</feature>
<evidence type="ECO:0000313" key="4">
    <source>
        <dbReference type="EMBL" id="MCC2136096.1"/>
    </source>
</evidence>
<dbReference type="InterPro" id="IPR003646">
    <property type="entry name" value="SH3-like_bac-type"/>
</dbReference>
<feature type="domain" description="SH3b" evidence="3">
    <location>
        <begin position="57"/>
        <end position="123"/>
    </location>
</feature>
<proteinExistence type="predicted"/>
<evidence type="ECO:0000256" key="1">
    <source>
        <dbReference type="SAM" id="MobiDB-lite"/>
    </source>
</evidence>
<accession>A0AAE3DF35</accession>
<sequence length="211" mass="22007">MKRSIHYKNILKTAVTAALCAVIILGTAACGNGSAKAEPSPSPSVVPTTTPVPVEKVKVATINDIDDSLNVRSEASTDSEILGTAEAGEVFEVVAQDDTSEWVEISYFGQNAYVFAEFVTISEKEKTALATAMPSPTPNAEDGTTDDNGDSDDAQNGSEASPTPAPTAEPTPNANNPIIVNGGNRENTSSGSTSDGMTAETIRDTEDPERR</sequence>
<feature type="compositionally biased region" description="Acidic residues" evidence="1">
    <location>
        <begin position="143"/>
        <end position="153"/>
    </location>
</feature>
<dbReference type="EMBL" id="JAJEQC010000002">
    <property type="protein sequence ID" value="MCC2136096.1"/>
    <property type="molecule type" value="Genomic_DNA"/>
</dbReference>
<name>A0AAE3DF35_9FIRM</name>
<dbReference type="AlphaFoldDB" id="A0AAE3DF35"/>
<dbReference type="PROSITE" id="PS51257">
    <property type="entry name" value="PROKAR_LIPOPROTEIN"/>
    <property type="match status" value="1"/>
</dbReference>
<comment type="caution">
    <text evidence="4">The sequence shown here is derived from an EMBL/GenBank/DDBJ whole genome shotgun (WGS) entry which is preliminary data.</text>
</comment>
<protein>
    <submittedName>
        <fullName evidence="4">SH3 domain-containing protein</fullName>
    </submittedName>
</protein>
<gene>
    <name evidence="4" type="ORF">LKD31_03585</name>
</gene>
<evidence type="ECO:0000313" key="5">
    <source>
        <dbReference type="Proteomes" id="UP001199424"/>
    </source>
</evidence>
<keyword evidence="2" id="KW-0732">Signal</keyword>
<dbReference type="RefSeq" id="WP_308448661.1">
    <property type="nucleotide sequence ID" value="NZ_JAJEQC010000002.1"/>
</dbReference>
<keyword evidence="5" id="KW-1185">Reference proteome</keyword>